<evidence type="ECO:0000313" key="3">
    <source>
        <dbReference type="Proteomes" id="UP000769528"/>
    </source>
</evidence>
<dbReference type="OrthoDB" id="3980539at2759"/>
<reference evidence="2" key="1">
    <citation type="journal article" date="2021" name="Open Biol.">
        <title>Shared evolutionary footprints suggest mitochondrial oxidative damage underlies multiple complex I losses in fungi.</title>
        <authorList>
            <person name="Schikora-Tamarit M.A."/>
            <person name="Marcet-Houben M."/>
            <person name="Nosek J."/>
            <person name="Gabaldon T."/>
        </authorList>
    </citation>
    <scope>NUCLEOTIDE SEQUENCE</scope>
    <source>
        <strain evidence="2">CBS6341</strain>
    </source>
</reference>
<evidence type="ECO:0000313" key="2">
    <source>
        <dbReference type="EMBL" id="KAH3663430.1"/>
    </source>
</evidence>
<name>A0A9P8P1J3_9ASCO</name>
<reference evidence="2" key="2">
    <citation type="submission" date="2021-01" db="EMBL/GenBank/DDBJ databases">
        <authorList>
            <person name="Schikora-Tamarit M.A."/>
        </authorList>
    </citation>
    <scope>NUCLEOTIDE SEQUENCE</scope>
    <source>
        <strain evidence="2">CBS6341</strain>
    </source>
</reference>
<evidence type="ECO:0000256" key="1">
    <source>
        <dbReference type="SAM" id="MobiDB-lite"/>
    </source>
</evidence>
<sequence>MISTRLLLSKCVINRPSYIRTALRFTSSSTTSSESTPPSKDSEKFNTEFTQKDYDEHVKETIEYEKSDGDGKKHIEFNIKGFKDLQEKGNRTAEEQDRPEDYM</sequence>
<keyword evidence="3" id="KW-1185">Reference proteome</keyword>
<dbReference type="AlphaFoldDB" id="A0A9P8P1J3"/>
<comment type="caution">
    <text evidence="2">The sequence shown here is derived from an EMBL/GenBank/DDBJ whole genome shotgun (WGS) entry which is preliminary data.</text>
</comment>
<dbReference type="Proteomes" id="UP000769528">
    <property type="component" value="Unassembled WGS sequence"/>
</dbReference>
<gene>
    <name evidence="2" type="ORF">WICMUC_005956</name>
</gene>
<dbReference type="EMBL" id="JAEUBF010001547">
    <property type="protein sequence ID" value="KAH3663430.1"/>
    <property type="molecule type" value="Genomic_DNA"/>
</dbReference>
<feature type="region of interest" description="Disordered" evidence="1">
    <location>
        <begin position="25"/>
        <end position="48"/>
    </location>
</feature>
<feature type="region of interest" description="Disordered" evidence="1">
    <location>
        <begin position="84"/>
        <end position="103"/>
    </location>
</feature>
<organism evidence="2 3">
    <name type="scientific">Wickerhamomyces mucosus</name>
    <dbReference type="NCBI Taxonomy" id="1378264"/>
    <lineage>
        <taxon>Eukaryota</taxon>
        <taxon>Fungi</taxon>
        <taxon>Dikarya</taxon>
        <taxon>Ascomycota</taxon>
        <taxon>Saccharomycotina</taxon>
        <taxon>Saccharomycetes</taxon>
        <taxon>Phaffomycetales</taxon>
        <taxon>Wickerhamomycetaceae</taxon>
        <taxon>Wickerhamomyces</taxon>
    </lineage>
</organism>
<proteinExistence type="predicted"/>
<feature type="compositionally biased region" description="Low complexity" evidence="1">
    <location>
        <begin position="26"/>
        <end position="39"/>
    </location>
</feature>
<protein>
    <submittedName>
        <fullName evidence="2">Uncharacterized protein</fullName>
    </submittedName>
</protein>
<accession>A0A9P8P1J3</accession>